<comment type="caution">
    <text evidence="2">The sequence shown here is derived from an EMBL/GenBank/DDBJ whole genome shotgun (WGS) entry which is preliminary data.</text>
</comment>
<feature type="non-terminal residue" evidence="2">
    <location>
        <position position="1"/>
    </location>
</feature>
<keyword evidence="1" id="KW-1133">Transmembrane helix</keyword>
<dbReference type="Pfam" id="PF06197">
    <property type="entry name" value="DUF998"/>
    <property type="match status" value="1"/>
</dbReference>
<feature type="transmembrane region" description="Helical" evidence="1">
    <location>
        <begin position="7"/>
        <end position="29"/>
    </location>
</feature>
<feature type="transmembrane region" description="Helical" evidence="1">
    <location>
        <begin position="109"/>
        <end position="133"/>
    </location>
</feature>
<dbReference type="InterPro" id="IPR009339">
    <property type="entry name" value="DUF998"/>
</dbReference>
<feature type="transmembrane region" description="Helical" evidence="1">
    <location>
        <begin position="181"/>
        <end position="203"/>
    </location>
</feature>
<feature type="transmembrane region" description="Helical" evidence="1">
    <location>
        <begin position="85"/>
        <end position="103"/>
    </location>
</feature>
<evidence type="ECO:0008006" key="3">
    <source>
        <dbReference type="Google" id="ProtNLM"/>
    </source>
</evidence>
<evidence type="ECO:0000313" key="2">
    <source>
        <dbReference type="EMBL" id="KKN01925.1"/>
    </source>
</evidence>
<gene>
    <name evidence="2" type="ORF">LCGC14_1122930</name>
</gene>
<dbReference type="EMBL" id="LAZR01005205">
    <property type="protein sequence ID" value="KKN01925.1"/>
    <property type="molecule type" value="Genomic_DNA"/>
</dbReference>
<name>A0A0F9M3G6_9ZZZZ</name>
<dbReference type="AlphaFoldDB" id="A0A0F9M3G6"/>
<keyword evidence="1" id="KW-0812">Transmembrane</keyword>
<accession>A0A0F9M3G6</accession>
<reference evidence="2" key="1">
    <citation type="journal article" date="2015" name="Nature">
        <title>Complex archaea that bridge the gap between prokaryotes and eukaryotes.</title>
        <authorList>
            <person name="Spang A."/>
            <person name="Saw J.H."/>
            <person name="Jorgensen S.L."/>
            <person name="Zaremba-Niedzwiedzka K."/>
            <person name="Martijn J."/>
            <person name="Lind A.E."/>
            <person name="van Eijk R."/>
            <person name="Schleper C."/>
            <person name="Guy L."/>
            <person name="Ettema T.J."/>
        </authorList>
    </citation>
    <scope>NUCLEOTIDE SEQUENCE</scope>
</reference>
<organism evidence="2">
    <name type="scientific">marine sediment metagenome</name>
    <dbReference type="NCBI Taxonomy" id="412755"/>
    <lineage>
        <taxon>unclassified sequences</taxon>
        <taxon>metagenomes</taxon>
        <taxon>ecological metagenomes</taxon>
    </lineage>
</organism>
<keyword evidence="1" id="KW-0472">Membrane</keyword>
<feature type="transmembrane region" description="Helical" evidence="1">
    <location>
        <begin position="49"/>
        <end position="73"/>
    </location>
</feature>
<feature type="transmembrane region" description="Helical" evidence="1">
    <location>
        <begin position="145"/>
        <end position="169"/>
    </location>
</feature>
<sequence>FQQFASGGIYGILSISFALIGDILAYLLFPGYDFTKRAVSSLCKGPGGIFFQVGTVLSGIFAILFVIYIGGTFSETEINEKESKTALFFALISCVSLIILGAFCGSDPTIALIHGVFAVISWISGICYITLFNILMLRDLKYSKFLAYIGFSVSISLSSMVIMFFLYYIPGLQNIVIILPLWEWINTFAMIFWYSAVSTYLLIKKI</sequence>
<proteinExistence type="predicted"/>
<protein>
    <recommendedName>
        <fullName evidence="3">DUF998 domain-containing protein</fullName>
    </recommendedName>
</protein>
<evidence type="ECO:0000256" key="1">
    <source>
        <dbReference type="SAM" id="Phobius"/>
    </source>
</evidence>